<keyword evidence="1" id="KW-0040">ANK repeat</keyword>
<organism evidence="2 3">
    <name type="scientific">Didymella exigua CBS 183.55</name>
    <dbReference type="NCBI Taxonomy" id="1150837"/>
    <lineage>
        <taxon>Eukaryota</taxon>
        <taxon>Fungi</taxon>
        <taxon>Dikarya</taxon>
        <taxon>Ascomycota</taxon>
        <taxon>Pezizomycotina</taxon>
        <taxon>Dothideomycetes</taxon>
        <taxon>Pleosporomycetidae</taxon>
        <taxon>Pleosporales</taxon>
        <taxon>Pleosporineae</taxon>
        <taxon>Didymellaceae</taxon>
        <taxon>Didymella</taxon>
    </lineage>
</organism>
<accession>A0A6A5RNF0</accession>
<dbReference type="InterPro" id="IPR002110">
    <property type="entry name" value="Ankyrin_rpt"/>
</dbReference>
<feature type="repeat" description="ANK" evidence="1">
    <location>
        <begin position="397"/>
        <end position="423"/>
    </location>
</feature>
<protein>
    <submittedName>
        <fullName evidence="2">Uncharacterized protein</fullName>
    </submittedName>
</protein>
<dbReference type="Gene3D" id="1.25.40.20">
    <property type="entry name" value="Ankyrin repeat-containing domain"/>
    <property type="match status" value="1"/>
</dbReference>
<dbReference type="PROSITE" id="PS50297">
    <property type="entry name" value="ANK_REP_REGION"/>
    <property type="match status" value="1"/>
</dbReference>
<name>A0A6A5RNF0_9PLEO</name>
<dbReference type="RefSeq" id="XP_033450179.1">
    <property type="nucleotide sequence ID" value="XM_033589856.1"/>
</dbReference>
<reference evidence="2" key="1">
    <citation type="journal article" date="2020" name="Stud. Mycol.">
        <title>101 Dothideomycetes genomes: a test case for predicting lifestyles and emergence of pathogens.</title>
        <authorList>
            <person name="Haridas S."/>
            <person name="Albert R."/>
            <person name="Binder M."/>
            <person name="Bloem J."/>
            <person name="Labutti K."/>
            <person name="Salamov A."/>
            <person name="Andreopoulos B."/>
            <person name="Baker S."/>
            <person name="Barry K."/>
            <person name="Bills G."/>
            <person name="Bluhm B."/>
            <person name="Cannon C."/>
            <person name="Castanera R."/>
            <person name="Culley D."/>
            <person name="Daum C."/>
            <person name="Ezra D."/>
            <person name="Gonzalez J."/>
            <person name="Henrissat B."/>
            <person name="Kuo A."/>
            <person name="Liang C."/>
            <person name="Lipzen A."/>
            <person name="Lutzoni F."/>
            <person name="Magnuson J."/>
            <person name="Mondo S."/>
            <person name="Nolan M."/>
            <person name="Ohm R."/>
            <person name="Pangilinan J."/>
            <person name="Park H.-J."/>
            <person name="Ramirez L."/>
            <person name="Alfaro M."/>
            <person name="Sun H."/>
            <person name="Tritt A."/>
            <person name="Yoshinaga Y."/>
            <person name="Zwiers L.-H."/>
            <person name="Turgeon B."/>
            <person name="Goodwin S."/>
            <person name="Spatafora J."/>
            <person name="Crous P."/>
            <person name="Grigoriev I."/>
        </authorList>
    </citation>
    <scope>NUCLEOTIDE SEQUENCE</scope>
    <source>
        <strain evidence="2">CBS 183.55</strain>
    </source>
</reference>
<gene>
    <name evidence="2" type="ORF">M421DRAFT_380930</name>
</gene>
<dbReference type="Pfam" id="PF12796">
    <property type="entry name" value="Ank_2"/>
    <property type="match status" value="1"/>
</dbReference>
<sequence length="817" mass="92381">MEGLSLVANGLAVVSVAFQLSEACIKLYVFWESIEDAPQEIAAVKEDLQYLISVFKGIENSEKPLGHCIADGVQHCRIKIADLMSIIEKFNEGFQSESRRRRLRTSFKAATHSKHLQRFRDSLNETKATLTLAMVHECVMQSLTYNIYADMSISQSMPARSIVGRARQEIIPSPEMTQLSEQRQLQRFPSSRDGHRFFLPLPATTQDVTKNALTYFEQAVSQQALTDSTMQELMLHAISSTAIATFQSTSLEIFAQDGYMMDECGQVRAKTFVYSESLSCQVRHEATSFRTALGCLWVRRTFISRAKENTSKLEKAQTVTSVVFYPTRWLQLMGLKNGFEAVMASAGRSWLYNCRIAVTRAVPEDAMIFELCLAGETRAVQMLLQKGQGSVVDTSPKGWKPLHFAAVAGHTDLCAMLIRAGADKSALVYEGPTESVLSPISLYVSHSTNRSAEEKIEMLRLYCDCIDLSDADSDGWLVHEWLKKAYATERKPISQNSITWLLHLTANEEYVEFSARNIWSALQHAVRSVLNHGRFSNTLERILDLSLEEHFATSQRHIDALGVWLALRVNGRVLLPMVLNAGSFLQMKGFDWIDDDMPHRLFLQALPHLYAAWCHTVLEAVEQVEMYMREEFHQCLGQLNMTRETFLHTISRENTNHRPTNGRICTDCQVEYSALDHGLVQPARIAVTECVSTGHSFDCNCQNMDEITSYMTKLTLPTYAGAYDKDGEGQYFDTEDEFFDAEPHIFDHTSCNKPDPFSDIATMLFRAHGRAWIGSYAIGEELCASCFLFRENYISKDGFAADFPPMPKSFERLRANQ</sequence>
<keyword evidence="3" id="KW-1185">Reference proteome</keyword>
<proteinExistence type="predicted"/>
<dbReference type="AlphaFoldDB" id="A0A6A5RNF0"/>
<evidence type="ECO:0000256" key="1">
    <source>
        <dbReference type="PROSITE-ProRule" id="PRU00023"/>
    </source>
</evidence>
<dbReference type="SUPFAM" id="SSF48403">
    <property type="entry name" value="Ankyrin repeat"/>
    <property type="match status" value="1"/>
</dbReference>
<dbReference type="OrthoDB" id="539213at2759"/>
<dbReference type="PROSITE" id="PS50088">
    <property type="entry name" value="ANK_REPEAT"/>
    <property type="match status" value="1"/>
</dbReference>
<evidence type="ECO:0000313" key="3">
    <source>
        <dbReference type="Proteomes" id="UP000800082"/>
    </source>
</evidence>
<dbReference type="InterPro" id="IPR036770">
    <property type="entry name" value="Ankyrin_rpt-contain_sf"/>
</dbReference>
<evidence type="ECO:0000313" key="2">
    <source>
        <dbReference type="EMBL" id="KAF1929931.1"/>
    </source>
</evidence>
<dbReference type="Proteomes" id="UP000800082">
    <property type="component" value="Unassembled WGS sequence"/>
</dbReference>
<dbReference type="GeneID" id="54347505"/>
<dbReference type="EMBL" id="ML978964">
    <property type="protein sequence ID" value="KAF1929931.1"/>
    <property type="molecule type" value="Genomic_DNA"/>
</dbReference>